<dbReference type="AlphaFoldDB" id="A0A484AQV0"/>
<dbReference type="OMA" id="EEEMGTY"/>
<evidence type="ECO:0000313" key="2">
    <source>
        <dbReference type="Proteomes" id="UP000295192"/>
    </source>
</evidence>
<keyword evidence="2" id="KW-1185">Reference proteome</keyword>
<dbReference type="InterPro" id="IPR033551">
    <property type="entry name" value="DRC7/lobo"/>
</dbReference>
<sequence length="138" mass="16176">MPKPVTSKYKKFSAVIDPNKHAAKLKEIEERHAEELDMYFGYEEEGEEECSEFENVESEFSLSEGEPALQIGRIDLSFPETREEFQDSPQCYPPSYYTLSPKERLLLLYAENFRKQFVLNYPRRRALVLALPNECNVQ</sequence>
<gene>
    <name evidence="1" type="ORF">AWZ03_015086</name>
</gene>
<dbReference type="EMBL" id="LSRL02003290">
    <property type="protein sequence ID" value="TDG38492.1"/>
    <property type="molecule type" value="Genomic_DNA"/>
</dbReference>
<dbReference type="GO" id="GO:0030317">
    <property type="term" value="P:flagellated sperm motility"/>
    <property type="evidence" value="ECO:0007669"/>
    <property type="project" value="TreeGrafter"/>
</dbReference>
<dbReference type="PANTHER" id="PTHR35249:SF2">
    <property type="entry name" value="DYNEIN REGULATORY COMPLEX SUBUNIT 7"/>
    <property type="match status" value="1"/>
</dbReference>
<reference evidence="1 2" key="1">
    <citation type="journal article" date="2019" name="J. Hered.">
        <title>An Improved Genome Assembly for Drosophila navojoa, the Basal Species in the mojavensis Cluster.</title>
        <authorList>
            <person name="Vanderlinde T."/>
            <person name="Dupim E.G."/>
            <person name="Nazario-Yepiz N.O."/>
            <person name="Carvalho A.B."/>
        </authorList>
    </citation>
    <scope>NUCLEOTIDE SEQUENCE [LARGE SCALE GENOMIC DNA]</scope>
    <source>
        <strain evidence="1">Navoj_Jal97</strain>
        <tissue evidence="1">Whole organism</tissue>
    </source>
</reference>
<dbReference type="PANTHER" id="PTHR35249">
    <property type="entry name" value="DYNEIN REGULATORY COMPLEX SUBUNIT 7"/>
    <property type="match status" value="1"/>
</dbReference>
<protein>
    <submittedName>
        <fullName evidence="1">Uncharacterized protein</fullName>
    </submittedName>
</protein>
<comment type="caution">
    <text evidence="1">The sequence shown here is derived from an EMBL/GenBank/DDBJ whole genome shotgun (WGS) entry which is preliminary data.</text>
</comment>
<accession>A0A484AQV0</accession>
<dbReference type="Proteomes" id="UP000295192">
    <property type="component" value="Unassembled WGS sequence"/>
</dbReference>
<name>A0A484AQV0_DRONA</name>
<organism evidence="1 2">
    <name type="scientific">Drosophila navojoa</name>
    <name type="common">Fruit fly</name>
    <dbReference type="NCBI Taxonomy" id="7232"/>
    <lineage>
        <taxon>Eukaryota</taxon>
        <taxon>Metazoa</taxon>
        <taxon>Ecdysozoa</taxon>
        <taxon>Arthropoda</taxon>
        <taxon>Hexapoda</taxon>
        <taxon>Insecta</taxon>
        <taxon>Pterygota</taxon>
        <taxon>Neoptera</taxon>
        <taxon>Endopterygota</taxon>
        <taxon>Diptera</taxon>
        <taxon>Brachycera</taxon>
        <taxon>Muscomorpha</taxon>
        <taxon>Ephydroidea</taxon>
        <taxon>Drosophilidae</taxon>
        <taxon>Drosophila</taxon>
    </lineage>
</organism>
<dbReference type="GO" id="GO:0031514">
    <property type="term" value="C:motile cilium"/>
    <property type="evidence" value="ECO:0007669"/>
    <property type="project" value="TreeGrafter"/>
</dbReference>
<proteinExistence type="predicted"/>
<dbReference type="OrthoDB" id="10262874at2759"/>
<feature type="non-terminal residue" evidence="1">
    <location>
        <position position="138"/>
    </location>
</feature>
<evidence type="ECO:0000313" key="1">
    <source>
        <dbReference type="EMBL" id="TDG38492.1"/>
    </source>
</evidence>